<dbReference type="GO" id="GO:0003887">
    <property type="term" value="F:DNA-directed DNA polymerase activity"/>
    <property type="evidence" value="ECO:0007669"/>
    <property type="project" value="TreeGrafter"/>
</dbReference>
<evidence type="ECO:0000313" key="2">
    <source>
        <dbReference type="Proteomes" id="UP000183567"/>
    </source>
</evidence>
<dbReference type="STRING" id="180088.A0A1J8PIG6"/>
<evidence type="ECO:0000313" key="1">
    <source>
        <dbReference type="EMBL" id="OJA08741.1"/>
    </source>
</evidence>
<dbReference type="GO" id="GO:0006264">
    <property type="term" value="P:mitochondrial DNA replication"/>
    <property type="evidence" value="ECO:0007669"/>
    <property type="project" value="TreeGrafter"/>
</dbReference>
<accession>A0A1J8PIG6</accession>
<dbReference type="OrthoDB" id="5588663at2759"/>
<dbReference type="EMBL" id="LVVM01006203">
    <property type="protein sequence ID" value="OJA08741.1"/>
    <property type="molecule type" value="Genomic_DNA"/>
</dbReference>
<name>A0A1J8PIG6_9AGAM</name>
<sequence length="156" mass="17163">MGTATRRAIEKTWLTANNAKKNRVGSELKAMIYASGMRHAVLLPLQSNPDMLPDQAQKVAENPYTSTKGKNMHRTDFCGWKLWIGGTESFVFNKPEEIALSDQPRTPALGCGITAALSKEHLPAEFGSDYVMPRINWVQATCGFAEIKHLAQQASG</sequence>
<dbReference type="PANTHER" id="PTHR10267">
    <property type="entry name" value="DNA POLYMERASE SUBUNIT GAMMA-1"/>
    <property type="match status" value="1"/>
</dbReference>
<dbReference type="AlphaFoldDB" id="A0A1J8PIG6"/>
<dbReference type="PANTHER" id="PTHR10267:SF0">
    <property type="entry name" value="DNA POLYMERASE SUBUNIT GAMMA-1"/>
    <property type="match status" value="1"/>
</dbReference>
<dbReference type="Proteomes" id="UP000183567">
    <property type="component" value="Unassembled WGS sequence"/>
</dbReference>
<dbReference type="GO" id="GO:0005760">
    <property type="term" value="C:gamma DNA polymerase complex"/>
    <property type="evidence" value="ECO:0007669"/>
    <property type="project" value="InterPro"/>
</dbReference>
<dbReference type="InterPro" id="IPR002297">
    <property type="entry name" value="DNA-dir_DNA_pol_A_mt"/>
</dbReference>
<proteinExistence type="predicted"/>
<dbReference type="GO" id="GO:0003677">
    <property type="term" value="F:DNA binding"/>
    <property type="evidence" value="ECO:0007669"/>
    <property type="project" value="InterPro"/>
</dbReference>
<comment type="caution">
    <text evidence="1">The sequence shown here is derived from an EMBL/GenBank/DDBJ whole genome shotgun (WGS) entry which is preliminary data.</text>
</comment>
<reference evidence="1 2" key="1">
    <citation type="submission" date="2016-03" db="EMBL/GenBank/DDBJ databases">
        <title>Comparative genomics of the ectomycorrhizal sister species Rhizopogon vinicolor and Rhizopogon vesiculosus (Basidiomycota: Boletales) reveals a divergence of the mating type B locus.</title>
        <authorList>
            <person name="Mujic A.B."/>
            <person name="Kuo A."/>
            <person name="Tritt A."/>
            <person name="Lipzen A."/>
            <person name="Chen C."/>
            <person name="Johnson J."/>
            <person name="Sharma A."/>
            <person name="Barry K."/>
            <person name="Grigoriev I.V."/>
            <person name="Spatafora J.W."/>
        </authorList>
    </citation>
    <scope>NUCLEOTIDE SEQUENCE [LARGE SCALE GENOMIC DNA]</scope>
    <source>
        <strain evidence="1 2">AM-OR11-056</strain>
    </source>
</reference>
<protein>
    <submittedName>
        <fullName evidence="1">Uncharacterized protein</fullName>
    </submittedName>
</protein>
<keyword evidence="2" id="KW-1185">Reference proteome</keyword>
<gene>
    <name evidence="1" type="ORF">AZE42_06098</name>
</gene>
<dbReference type="GO" id="GO:0008408">
    <property type="term" value="F:3'-5' exonuclease activity"/>
    <property type="evidence" value="ECO:0007669"/>
    <property type="project" value="TreeGrafter"/>
</dbReference>
<organism evidence="1 2">
    <name type="scientific">Rhizopogon vesiculosus</name>
    <dbReference type="NCBI Taxonomy" id="180088"/>
    <lineage>
        <taxon>Eukaryota</taxon>
        <taxon>Fungi</taxon>
        <taxon>Dikarya</taxon>
        <taxon>Basidiomycota</taxon>
        <taxon>Agaricomycotina</taxon>
        <taxon>Agaricomycetes</taxon>
        <taxon>Agaricomycetidae</taxon>
        <taxon>Boletales</taxon>
        <taxon>Suillineae</taxon>
        <taxon>Rhizopogonaceae</taxon>
        <taxon>Rhizopogon</taxon>
    </lineage>
</organism>